<protein>
    <submittedName>
        <fullName evidence="2">Uncharacterized protein</fullName>
    </submittedName>
</protein>
<feature type="compositionally biased region" description="Basic and acidic residues" evidence="1">
    <location>
        <begin position="25"/>
        <end position="45"/>
    </location>
</feature>
<keyword evidence="3" id="KW-1185">Reference proteome</keyword>
<dbReference type="Proteomes" id="UP000006038">
    <property type="component" value="Chromosome 5"/>
</dbReference>
<dbReference type="AlphaFoldDB" id="J3M6B4"/>
<dbReference type="HOGENOM" id="CLU_2227300_0_0_1"/>
<evidence type="ECO:0000313" key="2">
    <source>
        <dbReference type="EnsemblPlants" id="OB05G21380.1"/>
    </source>
</evidence>
<sequence length="106" mass="12519">METRTAPARVLRFRRLLVQLCAGDAKEKEERVPEREAGSTEEMGRLKKQRADRKMTEVNHKIYNDTDPINPIKYYKNFPREDFKYSKSLTFNLSLMIVPKIKEGRT</sequence>
<dbReference type="EnsemblPlants" id="OB05G21380.1">
    <property type="protein sequence ID" value="OB05G21380.1"/>
    <property type="gene ID" value="OB05G21380"/>
</dbReference>
<evidence type="ECO:0000256" key="1">
    <source>
        <dbReference type="SAM" id="MobiDB-lite"/>
    </source>
</evidence>
<reference evidence="2" key="2">
    <citation type="submission" date="2013-04" db="UniProtKB">
        <authorList>
            <consortium name="EnsemblPlants"/>
        </authorList>
    </citation>
    <scope>IDENTIFICATION</scope>
</reference>
<dbReference type="Gramene" id="OB05G21380.1">
    <property type="protein sequence ID" value="OB05G21380.1"/>
    <property type="gene ID" value="OB05G21380"/>
</dbReference>
<evidence type="ECO:0000313" key="3">
    <source>
        <dbReference type="Proteomes" id="UP000006038"/>
    </source>
</evidence>
<accession>J3M6B4</accession>
<proteinExistence type="predicted"/>
<feature type="region of interest" description="Disordered" evidence="1">
    <location>
        <begin position="25"/>
        <end position="54"/>
    </location>
</feature>
<reference evidence="2" key="1">
    <citation type="journal article" date="2013" name="Nat. Commun.">
        <title>Whole-genome sequencing of Oryza brachyantha reveals mechanisms underlying Oryza genome evolution.</title>
        <authorList>
            <person name="Chen J."/>
            <person name="Huang Q."/>
            <person name="Gao D."/>
            <person name="Wang J."/>
            <person name="Lang Y."/>
            <person name="Liu T."/>
            <person name="Li B."/>
            <person name="Bai Z."/>
            <person name="Luis Goicoechea J."/>
            <person name="Liang C."/>
            <person name="Chen C."/>
            <person name="Zhang W."/>
            <person name="Sun S."/>
            <person name="Liao Y."/>
            <person name="Zhang X."/>
            <person name="Yang L."/>
            <person name="Song C."/>
            <person name="Wang M."/>
            <person name="Shi J."/>
            <person name="Liu G."/>
            <person name="Liu J."/>
            <person name="Zhou H."/>
            <person name="Zhou W."/>
            <person name="Yu Q."/>
            <person name="An N."/>
            <person name="Chen Y."/>
            <person name="Cai Q."/>
            <person name="Wang B."/>
            <person name="Liu B."/>
            <person name="Min J."/>
            <person name="Huang Y."/>
            <person name="Wu H."/>
            <person name="Li Z."/>
            <person name="Zhang Y."/>
            <person name="Yin Y."/>
            <person name="Song W."/>
            <person name="Jiang J."/>
            <person name="Jackson S.A."/>
            <person name="Wing R.A."/>
            <person name="Wang J."/>
            <person name="Chen M."/>
        </authorList>
    </citation>
    <scope>NUCLEOTIDE SEQUENCE [LARGE SCALE GENOMIC DNA]</scope>
    <source>
        <strain evidence="2">cv. IRGC 101232</strain>
    </source>
</reference>
<name>J3M6B4_ORYBR</name>
<organism evidence="2">
    <name type="scientific">Oryza brachyantha</name>
    <name type="common">malo sina</name>
    <dbReference type="NCBI Taxonomy" id="4533"/>
    <lineage>
        <taxon>Eukaryota</taxon>
        <taxon>Viridiplantae</taxon>
        <taxon>Streptophyta</taxon>
        <taxon>Embryophyta</taxon>
        <taxon>Tracheophyta</taxon>
        <taxon>Spermatophyta</taxon>
        <taxon>Magnoliopsida</taxon>
        <taxon>Liliopsida</taxon>
        <taxon>Poales</taxon>
        <taxon>Poaceae</taxon>
        <taxon>BOP clade</taxon>
        <taxon>Oryzoideae</taxon>
        <taxon>Oryzeae</taxon>
        <taxon>Oryzinae</taxon>
        <taxon>Oryza</taxon>
    </lineage>
</organism>